<feature type="transmembrane region" description="Helical" evidence="1">
    <location>
        <begin position="47"/>
        <end position="65"/>
    </location>
</feature>
<feature type="transmembrane region" description="Helical" evidence="1">
    <location>
        <begin position="102"/>
        <end position="125"/>
    </location>
</feature>
<keyword evidence="1" id="KW-1133">Transmembrane helix</keyword>
<proteinExistence type="predicted"/>
<feature type="transmembrane region" description="Helical" evidence="1">
    <location>
        <begin position="71"/>
        <end position="90"/>
    </location>
</feature>
<dbReference type="Proteomes" id="UP000664385">
    <property type="component" value="Unassembled WGS sequence"/>
</dbReference>
<dbReference type="AlphaFoldDB" id="A0A939IUX6"/>
<name>A0A939IUX6_9MICO</name>
<comment type="caution">
    <text evidence="2">The sequence shown here is derived from an EMBL/GenBank/DDBJ whole genome shotgun (WGS) entry which is preliminary data.</text>
</comment>
<reference evidence="2" key="1">
    <citation type="submission" date="2020-12" db="EMBL/GenBank/DDBJ databases">
        <title>PHA producing bacteria isolated from mangrove.</title>
        <authorList>
            <person name="Zheng W."/>
            <person name="Yu S."/>
            <person name="Huang Y."/>
        </authorList>
    </citation>
    <scope>NUCLEOTIDE SEQUENCE</scope>
    <source>
        <strain evidence="2">GN8-5</strain>
    </source>
</reference>
<evidence type="ECO:0000313" key="2">
    <source>
        <dbReference type="EMBL" id="MBN8205866.1"/>
    </source>
</evidence>
<feature type="transmembrane region" description="Helical" evidence="1">
    <location>
        <begin position="172"/>
        <end position="191"/>
    </location>
</feature>
<keyword evidence="1" id="KW-0812">Transmembrane</keyword>
<sequence>MEQRSEPGQPAYQPPSAQLARQYLRERDDVAQRRAAHIDRRATARTLLLDGVVFALGTTVLLFLFPLSLSAAMPLMLTLLSWSVLAGSLRDRYGYLPQGREARVRTAVMLTLLVAVFGVIAAVLAGVEITAWVRVLPGAVGLILFTVLAVQEWRRDVPARKVTRQRAPFDRPTRVVTAAIGLAFGGSVVLVGAEWEALAYLVYAVVMCGFVIWSVKVMSGTAPAVGAAWGPRAWSLYTASAITLVVLMMLEYLGHPVGLVVRVVLGALVAVGFVLIALRGGGRD</sequence>
<organism evidence="2 3">
    <name type="scientific">Microbacterium esteraromaticum</name>
    <dbReference type="NCBI Taxonomy" id="57043"/>
    <lineage>
        <taxon>Bacteria</taxon>
        <taxon>Bacillati</taxon>
        <taxon>Actinomycetota</taxon>
        <taxon>Actinomycetes</taxon>
        <taxon>Micrococcales</taxon>
        <taxon>Microbacteriaceae</taxon>
        <taxon>Microbacterium</taxon>
    </lineage>
</organism>
<protein>
    <submittedName>
        <fullName evidence="2">Uncharacterized protein</fullName>
    </submittedName>
</protein>
<feature type="transmembrane region" description="Helical" evidence="1">
    <location>
        <begin position="197"/>
        <end position="215"/>
    </location>
</feature>
<gene>
    <name evidence="2" type="ORF">JF543_07805</name>
</gene>
<keyword evidence="1" id="KW-0472">Membrane</keyword>
<evidence type="ECO:0000256" key="1">
    <source>
        <dbReference type="SAM" id="Phobius"/>
    </source>
</evidence>
<evidence type="ECO:0000313" key="3">
    <source>
        <dbReference type="Proteomes" id="UP000664385"/>
    </source>
</evidence>
<feature type="transmembrane region" description="Helical" evidence="1">
    <location>
        <begin position="259"/>
        <end position="278"/>
    </location>
</feature>
<dbReference type="RefSeq" id="WP_206823605.1">
    <property type="nucleotide sequence ID" value="NZ_JAEMWU010000001.1"/>
</dbReference>
<dbReference type="EMBL" id="JAEMWU010000001">
    <property type="protein sequence ID" value="MBN8205866.1"/>
    <property type="molecule type" value="Genomic_DNA"/>
</dbReference>
<feature type="transmembrane region" description="Helical" evidence="1">
    <location>
        <begin position="236"/>
        <end position="253"/>
    </location>
</feature>
<accession>A0A939IUX6</accession>
<feature type="transmembrane region" description="Helical" evidence="1">
    <location>
        <begin position="131"/>
        <end position="151"/>
    </location>
</feature>